<feature type="domain" description="DUF6273" evidence="2">
    <location>
        <begin position="545"/>
        <end position="688"/>
    </location>
</feature>
<feature type="transmembrane region" description="Helical" evidence="1">
    <location>
        <begin position="428"/>
        <end position="447"/>
    </location>
</feature>
<feature type="transmembrane region" description="Helical" evidence="1">
    <location>
        <begin position="395"/>
        <end position="416"/>
    </location>
</feature>
<feature type="transmembrane region" description="Helical" evidence="1">
    <location>
        <begin position="459"/>
        <end position="477"/>
    </location>
</feature>
<keyword evidence="4" id="KW-1185">Reference proteome</keyword>
<feature type="transmembrane region" description="Helical" evidence="1">
    <location>
        <begin position="484"/>
        <end position="502"/>
    </location>
</feature>
<dbReference type="InterPro" id="IPR046240">
    <property type="entry name" value="DUF6273"/>
</dbReference>
<feature type="transmembrane region" description="Helical" evidence="1">
    <location>
        <begin position="244"/>
        <end position="261"/>
    </location>
</feature>
<sequence length="690" mass="78056">MLKSIRIRSLVLYISLVILISVLIYVPVTLGLADNSDFNRTMRAFGLTSSSGIKYWSADYLFKIAGPASIWQYFIHIFLPVTGNPAEYYSTQFIFTKIALFLNALGVRLLHQAPDVFHLVFQTVQYIGIYALAFFLFMKEKWRPRAYADLAVKAVFALIFLDCGYLVYFNSLYGEPTTLIFLLLSFVLLLYLEKNKTAYWVYGGLILSLLMFSGSKSANFPSALLLCVPLVYAIIRKEGRKKKIILCTLIAAMLGASYGYVRLIPDWMKNSTTFQSVFYGVLYDNPSPGSAVRELGLPRELAGFESMTAYNWASLSSGQAKDTDFQTLFFDRISQTGIMKYYLAHPAFFAEKLDMSAEAALPLRPTYLANVHLPSQQADLIFDNRMNVWESIRKQFSGCASVFFGLILVLSVINVGALLRTKAGTYRILLRLALLGGAAGQFLVPILNNGNADLQKHMFLFNVHFDLLIIVLLLDNLDLGNRIFKWIGGVTAALLLAISFYSSKPETLSLGHQNGHPIQWYVLEKKNGWTKVIAKDALFRSAYGTTSNDYTQSGIQDSLNAKMDIWFTQQERARIRHSEYEAIASEATRQQADAGDRPHYWFSPIKYAAQDSGRAFRHRYSAYLTLPSVDDAERLFRLSKSASVLPVDYWLSTPYYSSTDQTRMVSSDYQVYSRKVDAKLGVRPVMWVRQ</sequence>
<proteinExistence type="predicted"/>
<feature type="transmembrane region" description="Helical" evidence="1">
    <location>
        <begin position="12"/>
        <end position="33"/>
    </location>
</feature>
<dbReference type="Pfam" id="PF19789">
    <property type="entry name" value="DUF6273"/>
    <property type="match status" value="1"/>
</dbReference>
<dbReference type="AlphaFoldDB" id="A0A5J5GEJ2"/>
<evidence type="ECO:0000256" key="1">
    <source>
        <dbReference type="SAM" id="Phobius"/>
    </source>
</evidence>
<feature type="transmembrane region" description="Helical" evidence="1">
    <location>
        <begin position="199"/>
        <end position="214"/>
    </location>
</feature>
<feature type="transmembrane region" description="Helical" evidence="1">
    <location>
        <begin position="116"/>
        <end position="138"/>
    </location>
</feature>
<keyword evidence="1" id="KW-0812">Transmembrane</keyword>
<reference evidence="3 4" key="1">
    <citation type="submission" date="2019-09" db="EMBL/GenBank/DDBJ databases">
        <title>Bacillus ochoae sp. nov., Paenibacillus whitsoniae sp. nov., Paenibacillus spiritus sp. nov. Isolated from the Mars Exploration Rover during spacecraft assembly.</title>
        <authorList>
            <person name="Seuylemezian A."/>
            <person name="Vaishampayan P."/>
        </authorList>
    </citation>
    <scope>NUCLEOTIDE SEQUENCE [LARGE SCALE GENOMIC DNA]</scope>
    <source>
        <strain evidence="3 4">MER_111</strain>
    </source>
</reference>
<feature type="transmembrane region" description="Helical" evidence="1">
    <location>
        <begin position="220"/>
        <end position="235"/>
    </location>
</feature>
<protein>
    <recommendedName>
        <fullName evidence="2">DUF6273 domain-containing protein</fullName>
    </recommendedName>
</protein>
<feature type="transmembrane region" description="Helical" evidence="1">
    <location>
        <begin position="174"/>
        <end position="192"/>
    </location>
</feature>
<feature type="transmembrane region" description="Helical" evidence="1">
    <location>
        <begin position="150"/>
        <end position="168"/>
    </location>
</feature>
<accession>A0A5J5GEJ2</accession>
<dbReference type="Proteomes" id="UP000367750">
    <property type="component" value="Unassembled WGS sequence"/>
</dbReference>
<evidence type="ECO:0000313" key="4">
    <source>
        <dbReference type="Proteomes" id="UP000367750"/>
    </source>
</evidence>
<name>A0A5J5GEJ2_9BACL</name>
<dbReference type="OrthoDB" id="129479at2"/>
<organism evidence="3 4">
    <name type="scientific">Paenibacillus spiritus</name>
    <dbReference type="NCBI Taxonomy" id="2496557"/>
    <lineage>
        <taxon>Bacteria</taxon>
        <taxon>Bacillati</taxon>
        <taxon>Bacillota</taxon>
        <taxon>Bacilli</taxon>
        <taxon>Bacillales</taxon>
        <taxon>Paenibacillaceae</taxon>
        <taxon>Paenibacillus</taxon>
    </lineage>
</organism>
<comment type="caution">
    <text evidence="3">The sequence shown here is derived from an EMBL/GenBank/DDBJ whole genome shotgun (WGS) entry which is preliminary data.</text>
</comment>
<evidence type="ECO:0000259" key="2">
    <source>
        <dbReference type="Pfam" id="PF19789"/>
    </source>
</evidence>
<keyword evidence="1" id="KW-0472">Membrane</keyword>
<dbReference type="RefSeq" id="WP_150457585.1">
    <property type="nucleotide sequence ID" value="NZ_VYKK01000007.1"/>
</dbReference>
<keyword evidence="1" id="KW-1133">Transmembrane helix</keyword>
<gene>
    <name evidence="3" type="ORF">F4V43_07375</name>
</gene>
<evidence type="ECO:0000313" key="3">
    <source>
        <dbReference type="EMBL" id="KAA9005884.1"/>
    </source>
</evidence>
<dbReference type="EMBL" id="VYKK01000007">
    <property type="protein sequence ID" value="KAA9005884.1"/>
    <property type="molecule type" value="Genomic_DNA"/>
</dbReference>